<dbReference type="InterPro" id="IPR004358">
    <property type="entry name" value="Sig_transdc_His_kin-like_C"/>
</dbReference>
<keyword evidence="6" id="KW-0175">Coiled coil</keyword>
<comment type="catalytic activity">
    <reaction evidence="1">
        <text>ATP + protein L-histidine = ADP + protein N-phospho-L-histidine.</text>
        <dbReference type="EC" id="2.7.13.3"/>
    </reaction>
</comment>
<evidence type="ECO:0000256" key="4">
    <source>
        <dbReference type="ARBA" id="ARBA00023012"/>
    </source>
</evidence>
<feature type="domain" description="Histidine kinase" evidence="8">
    <location>
        <begin position="196"/>
        <end position="412"/>
    </location>
</feature>
<dbReference type="InterPro" id="IPR036097">
    <property type="entry name" value="HisK_dim/P_sf"/>
</dbReference>
<dbReference type="PROSITE" id="PS50110">
    <property type="entry name" value="RESPONSE_REGULATORY"/>
    <property type="match status" value="1"/>
</dbReference>
<keyword evidence="7" id="KW-1133">Transmembrane helix</keyword>
<reference evidence="10 11" key="1">
    <citation type="journal article" date="2018" name="Nat. Biotechnol.">
        <title>A standardized bacterial taxonomy based on genome phylogeny substantially revises the tree of life.</title>
        <authorList>
            <person name="Parks D.H."/>
            <person name="Chuvochina M."/>
            <person name="Waite D.W."/>
            <person name="Rinke C."/>
            <person name="Skarshewski A."/>
            <person name="Chaumeil P.A."/>
            <person name="Hugenholtz P."/>
        </authorList>
    </citation>
    <scope>NUCLEOTIDE SEQUENCE [LARGE SCALE GENOMIC DNA]</scope>
    <source>
        <strain evidence="10">UBA11621</strain>
    </source>
</reference>
<dbReference type="SUPFAM" id="SSF47384">
    <property type="entry name" value="Homodimeric domain of signal transducing histidine kinase"/>
    <property type="match status" value="1"/>
</dbReference>
<dbReference type="PANTHER" id="PTHR45339">
    <property type="entry name" value="HYBRID SIGNAL TRANSDUCTION HISTIDINE KINASE J"/>
    <property type="match status" value="1"/>
</dbReference>
<evidence type="ECO:0000256" key="1">
    <source>
        <dbReference type="ARBA" id="ARBA00000085"/>
    </source>
</evidence>
<organism evidence="10 11">
    <name type="scientific">Alteromonas australica</name>
    <dbReference type="NCBI Taxonomy" id="589873"/>
    <lineage>
        <taxon>Bacteria</taxon>
        <taxon>Pseudomonadati</taxon>
        <taxon>Pseudomonadota</taxon>
        <taxon>Gammaproteobacteria</taxon>
        <taxon>Alteromonadales</taxon>
        <taxon>Alteromonadaceae</taxon>
        <taxon>Alteromonas/Salinimonas group</taxon>
        <taxon>Alteromonas</taxon>
    </lineage>
</organism>
<dbReference type="GO" id="GO:0000155">
    <property type="term" value="F:phosphorelay sensor kinase activity"/>
    <property type="evidence" value="ECO:0007669"/>
    <property type="project" value="InterPro"/>
</dbReference>
<dbReference type="Proteomes" id="UP000264779">
    <property type="component" value="Unassembled WGS sequence"/>
</dbReference>
<feature type="coiled-coil region" evidence="6">
    <location>
        <begin position="152"/>
        <end position="186"/>
    </location>
</feature>
<dbReference type="Gene3D" id="3.40.50.2300">
    <property type="match status" value="1"/>
</dbReference>
<feature type="modified residue" description="4-aspartylphosphate" evidence="5">
    <location>
        <position position="485"/>
    </location>
</feature>
<dbReference type="Pfam" id="PF00072">
    <property type="entry name" value="Response_reg"/>
    <property type="match status" value="1"/>
</dbReference>
<proteinExistence type="predicted"/>
<dbReference type="SMART" id="SM00388">
    <property type="entry name" value="HisKA"/>
    <property type="match status" value="1"/>
</dbReference>
<evidence type="ECO:0000259" key="8">
    <source>
        <dbReference type="PROSITE" id="PS50109"/>
    </source>
</evidence>
<dbReference type="SUPFAM" id="SSF55874">
    <property type="entry name" value="ATPase domain of HSP90 chaperone/DNA topoisomerase II/histidine kinase"/>
    <property type="match status" value="1"/>
</dbReference>
<evidence type="ECO:0000256" key="6">
    <source>
        <dbReference type="SAM" id="Coils"/>
    </source>
</evidence>
<dbReference type="InterPro" id="IPR005467">
    <property type="entry name" value="His_kinase_dom"/>
</dbReference>
<dbReference type="InterPro" id="IPR036890">
    <property type="entry name" value="HATPase_C_sf"/>
</dbReference>
<dbReference type="PANTHER" id="PTHR45339:SF1">
    <property type="entry name" value="HYBRID SIGNAL TRANSDUCTION HISTIDINE KINASE J"/>
    <property type="match status" value="1"/>
</dbReference>
<dbReference type="InterPro" id="IPR003661">
    <property type="entry name" value="HisK_dim/P_dom"/>
</dbReference>
<dbReference type="PRINTS" id="PR00344">
    <property type="entry name" value="BCTRLSENSOR"/>
</dbReference>
<evidence type="ECO:0000313" key="10">
    <source>
        <dbReference type="EMBL" id="HBU49690.1"/>
    </source>
</evidence>
<dbReference type="EC" id="2.7.13.3" evidence="2"/>
<dbReference type="SMART" id="SM00448">
    <property type="entry name" value="REC"/>
    <property type="match status" value="1"/>
</dbReference>
<accession>A0A358DU88</accession>
<evidence type="ECO:0000256" key="5">
    <source>
        <dbReference type="PROSITE-ProRule" id="PRU00169"/>
    </source>
</evidence>
<dbReference type="Gene3D" id="3.30.565.10">
    <property type="entry name" value="Histidine kinase-like ATPase, C-terminal domain"/>
    <property type="match status" value="1"/>
</dbReference>
<dbReference type="Gene3D" id="1.10.287.130">
    <property type="match status" value="1"/>
</dbReference>
<feature type="domain" description="Response regulatory" evidence="9">
    <location>
        <begin position="436"/>
        <end position="550"/>
    </location>
</feature>
<dbReference type="AlphaFoldDB" id="A0A358DU88"/>
<dbReference type="InterPro" id="IPR003594">
    <property type="entry name" value="HATPase_dom"/>
</dbReference>
<keyword evidence="4" id="KW-0902">Two-component regulatory system</keyword>
<dbReference type="Pfam" id="PF02518">
    <property type="entry name" value="HATPase_c"/>
    <property type="match status" value="1"/>
</dbReference>
<evidence type="ECO:0000256" key="2">
    <source>
        <dbReference type="ARBA" id="ARBA00012438"/>
    </source>
</evidence>
<dbReference type="Pfam" id="PF00512">
    <property type="entry name" value="HisKA"/>
    <property type="match status" value="1"/>
</dbReference>
<feature type="transmembrane region" description="Helical" evidence="7">
    <location>
        <begin position="126"/>
        <end position="146"/>
    </location>
</feature>
<dbReference type="CDD" id="cd00156">
    <property type="entry name" value="REC"/>
    <property type="match status" value="1"/>
</dbReference>
<dbReference type="InterPro" id="IPR001789">
    <property type="entry name" value="Sig_transdc_resp-reg_receiver"/>
</dbReference>
<keyword evidence="7" id="KW-0812">Transmembrane</keyword>
<gene>
    <name evidence="10" type="ORF">DEB45_00405</name>
</gene>
<dbReference type="SUPFAM" id="SSF52172">
    <property type="entry name" value="CheY-like"/>
    <property type="match status" value="1"/>
</dbReference>
<dbReference type="InterPro" id="IPR011006">
    <property type="entry name" value="CheY-like_superfamily"/>
</dbReference>
<evidence type="ECO:0000256" key="7">
    <source>
        <dbReference type="SAM" id="Phobius"/>
    </source>
</evidence>
<dbReference type="FunFam" id="3.30.565.10:FF:000010">
    <property type="entry name" value="Sensor histidine kinase RcsC"/>
    <property type="match status" value="1"/>
</dbReference>
<dbReference type="CDD" id="cd00082">
    <property type="entry name" value="HisKA"/>
    <property type="match status" value="1"/>
</dbReference>
<dbReference type="SMART" id="SM00387">
    <property type="entry name" value="HATPase_c"/>
    <property type="match status" value="1"/>
</dbReference>
<evidence type="ECO:0000256" key="3">
    <source>
        <dbReference type="ARBA" id="ARBA00022553"/>
    </source>
</evidence>
<dbReference type="EMBL" id="DONK01000004">
    <property type="protein sequence ID" value="HBU49690.1"/>
    <property type="molecule type" value="Genomic_DNA"/>
</dbReference>
<comment type="caution">
    <text evidence="10">The sequence shown here is derived from an EMBL/GenBank/DDBJ whole genome shotgun (WGS) entry which is preliminary data.</text>
</comment>
<keyword evidence="3 5" id="KW-0597">Phosphoprotein</keyword>
<feature type="transmembrane region" description="Helical" evidence="7">
    <location>
        <begin position="87"/>
        <end position="106"/>
    </location>
</feature>
<name>A0A358DU88_9ALTE</name>
<dbReference type="PROSITE" id="PS50109">
    <property type="entry name" value="HIS_KIN"/>
    <property type="match status" value="1"/>
</dbReference>
<dbReference type="CDD" id="cd16922">
    <property type="entry name" value="HATPase_EvgS-ArcB-TorS-like"/>
    <property type="match status" value="1"/>
</dbReference>
<evidence type="ECO:0000313" key="11">
    <source>
        <dbReference type="Proteomes" id="UP000264779"/>
    </source>
</evidence>
<sequence>MIPNDTQELSGNEHECSLCETTFNKAGMRFCPTYNQLVSTSCCNPDVRCEDQCREDATLSAQALSFFKRYFSVGNLHPLSTSIAQSLLLTLLLTGISATILVLIYWQIPMTTPELKSVFTATLFKIFFFLLIIIGVVSWLFTLARFSNRLTLNELRAQTKALATEVAAHERTARAYQLAKEEAESANKAKSRYLAGLSHELITPLNVLLGYAQLLSSDGRMPKHAKEPLHTMKRNGEYLSDLIEGVLEVSKIEAGRLSVHREDFQLRPLLEQLVAMFQQQAISKGLTLSYHFPTHLPHFVSGDKQRLRQILINLISNAVKFTQRGSVSFSVRYRNEVGHFVIEDTGPGIDEKDQEVVFHPFERVSDSNTAVSGTGLGLTISRALAELMGGDISLTSTPGQGSSFSVSLMLPRLTDNNRVPVDKDNNVTGYEGPRKTVVTIDDEADQRQLMHDILTPLGFRVITANDASEGIAMLEQHPIDLILLDLKMPKISGWQAAKMIRQLGSKVPIIIVSANVRELDMEDNAQQYHNDYLTKPFVINNLIDKLGHWLNIEWIKHDDESHVQSTIENAQNKPLVGKNQYQALKSIAEIGYLSGFSAKLEDISDHYYMPMETQKTLKQLASQIQFAKVVEKLDEHINRL</sequence>
<protein>
    <recommendedName>
        <fullName evidence="2">histidine kinase</fullName>
        <ecNumber evidence="2">2.7.13.3</ecNumber>
    </recommendedName>
</protein>
<keyword evidence="7" id="KW-0472">Membrane</keyword>
<evidence type="ECO:0000259" key="9">
    <source>
        <dbReference type="PROSITE" id="PS50110"/>
    </source>
</evidence>